<evidence type="ECO:0000256" key="2">
    <source>
        <dbReference type="ARBA" id="ARBA00022692"/>
    </source>
</evidence>
<dbReference type="AlphaFoldDB" id="A0A4Q2T1S1"/>
<evidence type="ECO:0000313" key="7">
    <source>
        <dbReference type="Proteomes" id="UP000291088"/>
    </source>
</evidence>
<evidence type="ECO:0000256" key="3">
    <source>
        <dbReference type="ARBA" id="ARBA00022989"/>
    </source>
</evidence>
<protein>
    <submittedName>
        <fullName evidence="6">Isoprenylcysteine carboxylmethyltransferase family protein</fullName>
    </submittedName>
</protein>
<dbReference type="PANTHER" id="PTHR12714:SF24">
    <property type="entry name" value="SLR1182 PROTEIN"/>
    <property type="match status" value="1"/>
</dbReference>
<keyword evidence="3 5" id="KW-1133">Transmembrane helix</keyword>
<dbReference type="PANTHER" id="PTHR12714">
    <property type="entry name" value="PROTEIN-S ISOPRENYLCYSTEINE O-METHYLTRANSFERASE"/>
    <property type="match status" value="1"/>
</dbReference>
<sequence length="158" mass="17931">MNAYRLKPLKYPWPPLLYGVAIVAALLLDRYVGLLPSLPREGYLLWTLGGVLALIALTLDIWAVKTLLECHTAVLPNRCAQRLVTNGPFRFTRNPIYLGYTLMTIAFGLLTGNSWFFVAAVTAAVVTTVVAIRCEEMHLLARFGIEFERYCQRTRRWI</sequence>
<organism evidence="6 7">
    <name type="scientific">Ciceribacter ferrooxidans</name>
    <dbReference type="NCBI Taxonomy" id="2509717"/>
    <lineage>
        <taxon>Bacteria</taxon>
        <taxon>Pseudomonadati</taxon>
        <taxon>Pseudomonadota</taxon>
        <taxon>Alphaproteobacteria</taxon>
        <taxon>Hyphomicrobiales</taxon>
        <taxon>Rhizobiaceae</taxon>
        <taxon>Ciceribacter</taxon>
    </lineage>
</organism>
<comment type="caution">
    <text evidence="6">The sequence shown here is derived from an EMBL/GenBank/DDBJ whole genome shotgun (WGS) entry which is preliminary data.</text>
</comment>
<evidence type="ECO:0000256" key="5">
    <source>
        <dbReference type="SAM" id="Phobius"/>
    </source>
</evidence>
<comment type="subcellular location">
    <subcellularLocation>
        <location evidence="1">Endomembrane system</location>
        <topology evidence="1">Multi-pass membrane protein</topology>
    </subcellularLocation>
</comment>
<dbReference type="Pfam" id="PF04191">
    <property type="entry name" value="PEMT"/>
    <property type="match status" value="1"/>
</dbReference>
<keyword evidence="4 5" id="KW-0472">Membrane</keyword>
<keyword evidence="2 5" id="KW-0812">Transmembrane</keyword>
<keyword evidence="6" id="KW-0489">Methyltransferase</keyword>
<dbReference type="OrthoDB" id="9811969at2"/>
<evidence type="ECO:0000313" key="6">
    <source>
        <dbReference type="EMBL" id="RYC12392.1"/>
    </source>
</evidence>
<feature type="transmembrane region" description="Helical" evidence="5">
    <location>
        <begin position="12"/>
        <end position="31"/>
    </location>
</feature>
<dbReference type="RefSeq" id="WP_129332809.1">
    <property type="nucleotide sequence ID" value="NZ_SDVB01000238.1"/>
</dbReference>
<keyword evidence="7" id="KW-1185">Reference proteome</keyword>
<accession>A0A4Q2T1S1</accession>
<dbReference type="GO" id="GO:0012505">
    <property type="term" value="C:endomembrane system"/>
    <property type="evidence" value="ECO:0007669"/>
    <property type="project" value="UniProtKB-SubCell"/>
</dbReference>
<dbReference type="Proteomes" id="UP000291088">
    <property type="component" value="Unassembled WGS sequence"/>
</dbReference>
<dbReference type="Gene3D" id="1.20.120.1630">
    <property type="match status" value="1"/>
</dbReference>
<proteinExistence type="predicted"/>
<keyword evidence="6" id="KW-0808">Transferase</keyword>
<dbReference type="GO" id="GO:0008168">
    <property type="term" value="F:methyltransferase activity"/>
    <property type="evidence" value="ECO:0007669"/>
    <property type="project" value="UniProtKB-KW"/>
</dbReference>
<dbReference type="InterPro" id="IPR007318">
    <property type="entry name" value="Phopholipid_MeTrfase"/>
</dbReference>
<evidence type="ECO:0000256" key="1">
    <source>
        <dbReference type="ARBA" id="ARBA00004127"/>
    </source>
</evidence>
<name>A0A4Q2T1S1_9HYPH</name>
<evidence type="ECO:0000256" key="4">
    <source>
        <dbReference type="ARBA" id="ARBA00023136"/>
    </source>
</evidence>
<dbReference type="GO" id="GO:0032259">
    <property type="term" value="P:methylation"/>
    <property type="evidence" value="ECO:0007669"/>
    <property type="project" value="UniProtKB-KW"/>
</dbReference>
<feature type="transmembrane region" description="Helical" evidence="5">
    <location>
        <begin position="105"/>
        <end position="132"/>
    </location>
</feature>
<dbReference type="EMBL" id="SDVB01000238">
    <property type="protein sequence ID" value="RYC12392.1"/>
    <property type="molecule type" value="Genomic_DNA"/>
</dbReference>
<feature type="transmembrane region" description="Helical" evidence="5">
    <location>
        <begin position="43"/>
        <end position="64"/>
    </location>
</feature>
<gene>
    <name evidence="6" type="ORF">EUU22_15250</name>
</gene>
<reference evidence="6 7" key="1">
    <citation type="submission" date="2019-01" db="EMBL/GenBank/DDBJ databases">
        <authorList>
            <person name="Deng T."/>
        </authorList>
    </citation>
    <scope>NUCLEOTIDE SEQUENCE [LARGE SCALE GENOMIC DNA]</scope>
    <source>
        <strain evidence="6 7">F8825</strain>
    </source>
</reference>